<evidence type="ECO:0000256" key="4">
    <source>
        <dbReference type="ARBA" id="ARBA00022840"/>
    </source>
</evidence>
<keyword evidence="2" id="KW-0436">Ligase</keyword>
<sequence>MSEAGTSEAGTSEAGTSEAGTSEAGTSEAGTSEAGTSEAGTCEQGRVLWSPPADVLGRTRIGDYLRWLERERSLRFADYASLWRWSVDDLPAFWASVWDYFQVRGRRGGTVLADDAMPGARWFPGARLNYAEQMLADLPAEGPVVVARSQTREPVELTAAQLRAEVARARAGLARLGVGPGDRVAAYLPNIPETLVLLLATASLGAVFSSCAPEFGTRSVVDRWSQIEPKVLVAVDGYRYGAKDIDRTDELAAVRAALPSLEHVVVVPYLSEDAARRIPEASGWADLLAGPDPGEPEFEPVAFDHPLYLLYSSGTTGLPKPIVHGHGGILLEHLKTLALHFDLGPGDRFFWFSTTGWMMWNVVVSGLLVGATVVLVDGNPAQPDLGYLWRLADECGVTFFGTSAPFLMSCRRAGLRPAEVADLSRIRVLGSTGAPLPPEGFGWVYENVNPTLLLQSFSGGTDLCTGFVGGSPLLPVYAGELSCACLGAAVAAYDPAGHPVVGQLGELVLERPMPSMPVGFWGDQDGSRYRAAYFADFPGVWRHGDWVEITPRGTCVITGRSDATLKRGGVRMGTAEFYSVVDGFPEIADSLVVHLENPRPGRAGADASGGRAAADAGEELLLFVVLAEGTDLDDDLRRRLAADLRRQLSPRHVPDEIVAVRAIPRTLSGKKLEVPVKRILEGRPVEEAASTGALSDPGALAAFEAYARNRHGASE</sequence>
<dbReference type="EMBL" id="LT629732">
    <property type="protein sequence ID" value="SDS51427.1"/>
    <property type="molecule type" value="Genomic_DNA"/>
</dbReference>
<feature type="domain" description="AMP-dependent synthetase/ligase" evidence="6">
    <location>
        <begin position="152"/>
        <end position="512"/>
    </location>
</feature>
<feature type="domain" description="AMP-binding enzyme C-terminal" evidence="7">
    <location>
        <begin position="612"/>
        <end position="670"/>
    </location>
</feature>
<comment type="similarity">
    <text evidence="1">Belongs to the ATP-dependent AMP-binding enzyme family.</text>
</comment>
<dbReference type="InterPro" id="IPR042099">
    <property type="entry name" value="ANL_N_sf"/>
</dbReference>
<dbReference type="InterPro" id="IPR025110">
    <property type="entry name" value="AMP-bd_C"/>
</dbReference>
<keyword evidence="3" id="KW-0547">Nucleotide-binding</keyword>
<dbReference type="Gene3D" id="3.30.300.30">
    <property type="match status" value="1"/>
</dbReference>
<dbReference type="Gene3D" id="3.40.50.12780">
    <property type="entry name" value="N-terminal domain of ligase-like"/>
    <property type="match status" value="1"/>
</dbReference>
<dbReference type="Pfam" id="PF00501">
    <property type="entry name" value="AMP-binding"/>
    <property type="match status" value="1"/>
</dbReference>
<evidence type="ECO:0000256" key="2">
    <source>
        <dbReference type="ARBA" id="ARBA00022598"/>
    </source>
</evidence>
<evidence type="ECO:0000256" key="5">
    <source>
        <dbReference type="SAM" id="MobiDB-lite"/>
    </source>
</evidence>
<dbReference type="GO" id="GO:0005524">
    <property type="term" value="F:ATP binding"/>
    <property type="evidence" value="ECO:0007669"/>
    <property type="project" value="UniProtKB-KW"/>
</dbReference>
<dbReference type="PROSITE" id="PS00455">
    <property type="entry name" value="AMP_BINDING"/>
    <property type="match status" value="1"/>
</dbReference>
<dbReference type="InterPro" id="IPR020845">
    <property type="entry name" value="AMP-binding_CS"/>
</dbReference>
<dbReference type="CDD" id="cd05943">
    <property type="entry name" value="AACS"/>
    <property type="match status" value="1"/>
</dbReference>
<feature type="region of interest" description="Disordered" evidence="5">
    <location>
        <begin position="1"/>
        <end position="46"/>
    </location>
</feature>
<dbReference type="STRING" id="117157.SAMN04489717_2934"/>
<dbReference type="NCBIfam" id="NF002937">
    <property type="entry name" value="PRK03584.1"/>
    <property type="match status" value="1"/>
</dbReference>
<dbReference type="Pfam" id="PF13193">
    <property type="entry name" value="AMP-binding_C"/>
    <property type="match status" value="1"/>
</dbReference>
<evidence type="ECO:0000256" key="3">
    <source>
        <dbReference type="ARBA" id="ARBA00022741"/>
    </source>
</evidence>
<dbReference type="Pfam" id="PF16177">
    <property type="entry name" value="ACAS_N"/>
    <property type="match status" value="1"/>
</dbReference>
<evidence type="ECO:0000259" key="7">
    <source>
        <dbReference type="Pfam" id="PF13193"/>
    </source>
</evidence>
<evidence type="ECO:0000313" key="9">
    <source>
        <dbReference type="EMBL" id="SDS51427.1"/>
    </source>
</evidence>
<feature type="domain" description="Acetyl-coenzyme A synthetase N-terminal" evidence="8">
    <location>
        <begin position="79"/>
        <end position="133"/>
    </location>
</feature>
<dbReference type="GO" id="GO:0030729">
    <property type="term" value="F:acetoacetate-CoA ligase activity"/>
    <property type="evidence" value="ECO:0007669"/>
    <property type="project" value="InterPro"/>
</dbReference>
<keyword evidence="10" id="KW-1185">Reference proteome</keyword>
<dbReference type="InterPro" id="IPR045851">
    <property type="entry name" value="AMP-bd_C_sf"/>
</dbReference>
<organism evidence="9 10">
    <name type="scientific">Actinopolymorpha singaporensis</name>
    <dbReference type="NCBI Taxonomy" id="117157"/>
    <lineage>
        <taxon>Bacteria</taxon>
        <taxon>Bacillati</taxon>
        <taxon>Actinomycetota</taxon>
        <taxon>Actinomycetes</taxon>
        <taxon>Propionibacteriales</taxon>
        <taxon>Actinopolymorphaceae</taxon>
        <taxon>Actinopolymorpha</taxon>
    </lineage>
</organism>
<name>A0A1H1STR4_9ACTN</name>
<dbReference type="PANTHER" id="PTHR42921">
    <property type="entry name" value="ACETOACETYL-COA SYNTHETASE"/>
    <property type="match status" value="1"/>
</dbReference>
<dbReference type="PANTHER" id="PTHR42921:SF1">
    <property type="entry name" value="ACETOACETYL-COA SYNTHETASE"/>
    <property type="match status" value="1"/>
</dbReference>
<dbReference type="Proteomes" id="UP000198983">
    <property type="component" value="Chromosome I"/>
</dbReference>
<gene>
    <name evidence="9" type="ORF">SAMN04489717_2934</name>
</gene>
<dbReference type="InterPro" id="IPR005914">
    <property type="entry name" value="Acac_CoA_synth"/>
</dbReference>
<dbReference type="GO" id="GO:0006629">
    <property type="term" value="P:lipid metabolic process"/>
    <property type="evidence" value="ECO:0007669"/>
    <property type="project" value="InterPro"/>
</dbReference>
<dbReference type="NCBIfam" id="TIGR01217">
    <property type="entry name" value="ac_ac_CoA_syn"/>
    <property type="match status" value="1"/>
</dbReference>
<reference evidence="9 10" key="1">
    <citation type="submission" date="2016-10" db="EMBL/GenBank/DDBJ databases">
        <authorList>
            <person name="de Groot N.N."/>
        </authorList>
    </citation>
    <scope>NUCLEOTIDE SEQUENCE [LARGE SCALE GENOMIC DNA]</scope>
    <source>
        <strain evidence="9 10">DSM 22024</strain>
    </source>
</reference>
<evidence type="ECO:0000259" key="8">
    <source>
        <dbReference type="Pfam" id="PF16177"/>
    </source>
</evidence>
<accession>A0A1H1STR4</accession>
<evidence type="ECO:0000259" key="6">
    <source>
        <dbReference type="Pfam" id="PF00501"/>
    </source>
</evidence>
<evidence type="ECO:0000313" key="10">
    <source>
        <dbReference type="Proteomes" id="UP000198983"/>
    </source>
</evidence>
<dbReference type="SUPFAM" id="SSF56801">
    <property type="entry name" value="Acetyl-CoA synthetase-like"/>
    <property type="match status" value="1"/>
</dbReference>
<keyword evidence="4" id="KW-0067">ATP-binding</keyword>
<dbReference type="RefSeq" id="WP_197681838.1">
    <property type="nucleotide sequence ID" value="NZ_LT629732.1"/>
</dbReference>
<dbReference type="InterPro" id="IPR000873">
    <property type="entry name" value="AMP-dep_synth/lig_dom"/>
</dbReference>
<dbReference type="InterPro" id="IPR032387">
    <property type="entry name" value="ACAS_N"/>
</dbReference>
<dbReference type="AlphaFoldDB" id="A0A1H1STR4"/>
<evidence type="ECO:0000256" key="1">
    <source>
        <dbReference type="ARBA" id="ARBA00006432"/>
    </source>
</evidence>
<protein>
    <submittedName>
        <fullName evidence="9">Acetoacetyl-CoA synthetase</fullName>
    </submittedName>
</protein>
<feature type="compositionally biased region" description="Polar residues" evidence="5">
    <location>
        <begin position="1"/>
        <end position="39"/>
    </location>
</feature>
<proteinExistence type="inferred from homology"/>